<dbReference type="RefSeq" id="WP_120637642.1">
    <property type="nucleotide sequence ID" value="NZ_RAQU01000029.1"/>
</dbReference>
<evidence type="ECO:0000313" key="5">
    <source>
        <dbReference type="Proteomes" id="UP000274097"/>
    </source>
</evidence>
<dbReference type="OrthoDB" id="6529964at2"/>
<dbReference type="GO" id="GO:0015888">
    <property type="term" value="P:thiamine transport"/>
    <property type="evidence" value="ECO:0007669"/>
    <property type="project" value="TreeGrafter"/>
</dbReference>
<dbReference type="GO" id="GO:0030976">
    <property type="term" value="F:thiamine pyrophosphate binding"/>
    <property type="evidence" value="ECO:0007669"/>
    <property type="project" value="TreeGrafter"/>
</dbReference>
<dbReference type="EMBL" id="RAQU01000029">
    <property type="protein sequence ID" value="RKK04890.1"/>
    <property type="molecule type" value="Genomic_DNA"/>
</dbReference>
<gene>
    <name evidence="3" type="ORF">D6Z83_07150</name>
    <name evidence="4" type="ORF">EBE87_10390</name>
</gene>
<dbReference type="EMBL" id="RFLX01000006">
    <property type="protein sequence ID" value="RMI25023.1"/>
    <property type="molecule type" value="Genomic_DNA"/>
</dbReference>
<accession>A0A3A9JF43</accession>
<protein>
    <submittedName>
        <fullName evidence="3">Extracellular solute-binding protein</fullName>
    </submittedName>
</protein>
<organism evidence="3 6">
    <name type="scientific">Teichococcus wenyumeiae</name>
    <dbReference type="NCBI Taxonomy" id="2478470"/>
    <lineage>
        <taxon>Bacteria</taxon>
        <taxon>Pseudomonadati</taxon>
        <taxon>Pseudomonadota</taxon>
        <taxon>Alphaproteobacteria</taxon>
        <taxon>Acetobacterales</taxon>
        <taxon>Roseomonadaceae</taxon>
        <taxon>Roseomonas</taxon>
    </lineage>
</organism>
<evidence type="ECO:0000256" key="2">
    <source>
        <dbReference type="SAM" id="SignalP"/>
    </source>
</evidence>
<dbReference type="SUPFAM" id="SSF53850">
    <property type="entry name" value="Periplasmic binding protein-like II"/>
    <property type="match status" value="1"/>
</dbReference>
<dbReference type="Proteomes" id="UP000274097">
    <property type="component" value="Unassembled WGS sequence"/>
</dbReference>
<evidence type="ECO:0000313" key="3">
    <source>
        <dbReference type="EMBL" id="RKK04890.1"/>
    </source>
</evidence>
<name>A0A3A9JF43_9PROT</name>
<dbReference type="Gene3D" id="3.40.190.10">
    <property type="entry name" value="Periplasmic binding protein-like II"/>
    <property type="match status" value="2"/>
</dbReference>
<dbReference type="InParanoid" id="A0A3A9JF43"/>
<sequence length="350" mass="37288">MTRWIGAMLGVAGLTAAAMPAMAQGNGQITVMAYGDSIFRDNYVSAVIEPFQKASGTQVQYFANPGSAQMLGTLRSQKGDPQVDVVIMDTTTAALACAEGLVEKVTAQQLPLLNDIAQQARDAGGECGPGVTFDNLVMIYNTDNVKTAPTAFADMAAPQWRGRVGLGGPPNIQGLALTAILAHANGGRWNDISKALPALKAIAANTQTFDPKPDAVTVVVSGQVDFTTNWNARAQLASIQSKGRVGVVLPKEGTAFQINTINVVAGSKNAAQARAFMAYALGTEAQKAFTERVFYGPTNTKAQIAPEALNRTAMAPQYRDSIVNIDWAEMQKLRDSWNQRWRREVVTAAP</sequence>
<dbReference type="PANTHER" id="PTHR30006:SF2">
    <property type="entry name" value="ABC TRANSPORTER SUBSTRATE-BINDING PROTEIN"/>
    <property type="match status" value="1"/>
</dbReference>
<dbReference type="AlphaFoldDB" id="A0A3A9JF43"/>
<dbReference type="InterPro" id="IPR006059">
    <property type="entry name" value="SBP"/>
</dbReference>
<proteinExistence type="predicted"/>
<evidence type="ECO:0000313" key="6">
    <source>
        <dbReference type="Proteomes" id="UP000278036"/>
    </source>
</evidence>
<reference evidence="3 6" key="1">
    <citation type="submission" date="2018-09" db="EMBL/GenBank/DDBJ databases">
        <title>Roseomonas sp. nov., isolated from feces of Tibetan antelopes in the Qinghai-Tibet plateau, China.</title>
        <authorList>
            <person name="Tian Z."/>
        </authorList>
    </citation>
    <scope>NUCLEOTIDE SEQUENCE [LARGE SCALE GENOMIC DNA]</scope>
    <source>
        <strain evidence="4 5">Z23</strain>
        <strain evidence="3 6">Z24</strain>
    </source>
</reference>
<keyword evidence="5" id="KW-1185">Reference proteome</keyword>
<keyword evidence="1 2" id="KW-0732">Signal</keyword>
<evidence type="ECO:0000256" key="1">
    <source>
        <dbReference type="ARBA" id="ARBA00022729"/>
    </source>
</evidence>
<comment type="caution">
    <text evidence="3">The sequence shown here is derived from an EMBL/GenBank/DDBJ whole genome shotgun (WGS) entry which is preliminary data.</text>
</comment>
<dbReference type="GO" id="GO:0030288">
    <property type="term" value="C:outer membrane-bounded periplasmic space"/>
    <property type="evidence" value="ECO:0007669"/>
    <property type="project" value="TreeGrafter"/>
</dbReference>
<evidence type="ECO:0000313" key="4">
    <source>
        <dbReference type="EMBL" id="RMI25023.1"/>
    </source>
</evidence>
<dbReference type="PANTHER" id="PTHR30006">
    <property type="entry name" value="THIAMINE-BINDING PERIPLASMIC PROTEIN-RELATED"/>
    <property type="match status" value="1"/>
</dbReference>
<feature type="chain" id="PRO_5017234942" evidence="2">
    <location>
        <begin position="24"/>
        <end position="350"/>
    </location>
</feature>
<feature type="signal peptide" evidence="2">
    <location>
        <begin position="1"/>
        <end position="23"/>
    </location>
</feature>
<dbReference type="Proteomes" id="UP000278036">
    <property type="component" value="Unassembled WGS sequence"/>
</dbReference>
<dbReference type="GO" id="GO:0030975">
    <property type="term" value="F:thiamine binding"/>
    <property type="evidence" value="ECO:0007669"/>
    <property type="project" value="TreeGrafter"/>
</dbReference>
<dbReference type="Pfam" id="PF13416">
    <property type="entry name" value="SBP_bac_8"/>
    <property type="match status" value="1"/>
</dbReference>